<reference evidence="1" key="1">
    <citation type="submission" date="2019-08" db="EMBL/GenBank/DDBJ databases">
        <authorList>
            <person name="Kucharzyk K."/>
            <person name="Murdoch R.W."/>
            <person name="Higgins S."/>
            <person name="Loffler F."/>
        </authorList>
    </citation>
    <scope>NUCLEOTIDE SEQUENCE</scope>
</reference>
<gene>
    <name evidence="1" type="ORF">SDC9_212058</name>
</gene>
<dbReference type="EMBL" id="VSSQ01144952">
    <property type="protein sequence ID" value="MPN64287.1"/>
    <property type="molecule type" value="Genomic_DNA"/>
</dbReference>
<name>A0A645JLP8_9ZZZZ</name>
<evidence type="ECO:0000313" key="1">
    <source>
        <dbReference type="EMBL" id="MPN64287.1"/>
    </source>
</evidence>
<sequence>MFCGLGGNTSKGTGRYFRFKDVAKLKVRIIGLGIGKGYLLTIVLNGLHNGLAKIDMDIAGSPVYFNPHILGGTKILFICRDKRRFDGLNQDIHIYPFFFFQVFQGFDKLRIHFF</sequence>
<comment type="caution">
    <text evidence="1">The sequence shown here is derived from an EMBL/GenBank/DDBJ whole genome shotgun (WGS) entry which is preliminary data.</text>
</comment>
<organism evidence="1">
    <name type="scientific">bioreactor metagenome</name>
    <dbReference type="NCBI Taxonomy" id="1076179"/>
    <lineage>
        <taxon>unclassified sequences</taxon>
        <taxon>metagenomes</taxon>
        <taxon>ecological metagenomes</taxon>
    </lineage>
</organism>
<dbReference type="AlphaFoldDB" id="A0A645JLP8"/>
<accession>A0A645JLP8</accession>
<protein>
    <submittedName>
        <fullName evidence="1">Uncharacterized protein</fullName>
    </submittedName>
</protein>
<proteinExistence type="predicted"/>